<gene>
    <name evidence="6" type="ORF">D4A92_22405</name>
</gene>
<evidence type="ECO:0000313" key="6">
    <source>
        <dbReference type="EMBL" id="QRF54283.1"/>
    </source>
</evidence>
<dbReference type="RefSeq" id="WP_203020764.1">
    <property type="nucleotide sequence ID" value="NZ_CP032406.1"/>
</dbReference>
<dbReference type="EMBL" id="CP032406">
    <property type="protein sequence ID" value="QRF54283.1"/>
    <property type="molecule type" value="Genomic_DNA"/>
</dbReference>
<keyword evidence="7" id="KW-1185">Reference proteome</keyword>
<accession>A0ABX7F1E0</accession>
<evidence type="ECO:0000313" key="7">
    <source>
        <dbReference type="Proteomes" id="UP000596351"/>
    </source>
</evidence>
<keyword evidence="2 5" id="KW-0812">Transmembrane</keyword>
<feature type="transmembrane region" description="Helical" evidence="5">
    <location>
        <begin position="99"/>
        <end position="125"/>
    </location>
</feature>
<protein>
    <submittedName>
        <fullName evidence="6">LrgB family protein</fullName>
    </submittedName>
</protein>
<proteinExistence type="predicted"/>
<dbReference type="Proteomes" id="UP000596351">
    <property type="component" value="Plasmid p1"/>
</dbReference>
<feature type="transmembrane region" description="Helical" evidence="5">
    <location>
        <begin position="42"/>
        <end position="60"/>
    </location>
</feature>
<sequence>MNRSPIELWVYLSASPLLWLTLTLFTWILASELSKRLGRHPLVNPVLISILALSVMMITAEVPYERYFAGAQFIHFLLGPATVAIAVPLYRKWSEVRALLLPISVALLVGSIVAMASVIVLGHVFDLPRDILLSFLPKSATAGVAMAVSQSLGGDPSLTAVLVILTGIFGALIVTPFMNMMRIKDYAARGFAVGLTSHGIGTARAYEVNATAGLFAGIAMALNAVATSVLAPFAAQYLFP</sequence>
<dbReference type="InterPro" id="IPR007300">
    <property type="entry name" value="CidB/LrgB"/>
</dbReference>
<evidence type="ECO:0000256" key="5">
    <source>
        <dbReference type="SAM" id="Phobius"/>
    </source>
</evidence>
<organism evidence="6 7">
    <name type="scientific">Rhizobium rosettiformans</name>
    <dbReference type="NCBI Taxonomy" id="1368430"/>
    <lineage>
        <taxon>Bacteria</taxon>
        <taxon>Pseudomonadati</taxon>
        <taxon>Pseudomonadota</taxon>
        <taxon>Alphaproteobacteria</taxon>
        <taxon>Hyphomicrobiales</taxon>
        <taxon>Rhizobiaceae</taxon>
        <taxon>Rhizobium/Agrobacterium group</taxon>
        <taxon>Rhizobium</taxon>
    </lineage>
</organism>
<keyword evidence="6" id="KW-0614">Plasmid</keyword>
<geneLocation type="plasmid" evidence="6 7">
    <name>p1</name>
</geneLocation>
<feature type="transmembrane region" description="Helical" evidence="5">
    <location>
        <begin position="212"/>
        <end position="239"/>
    </location>
</feature>
<feature type="transmembrane region" description="Helical" evidence="5">
    <location>
        <begin position="6"/>
        <end position="30"/>
    </location>
</feature>
<comment type="subcellular location">
    <subcellularLocation>
        <location evidence="1">Membrane</location>
        <topology evidence="1">Multi-pass membrane protein</topology>
    </subcellularLocation>
</comment>
<feature type="transmembrane region" description="Helical" evidence="5">
    <location>
        <begin position="66"/>
        <end position="87"/>
    </location>
</feature>
<reference evidence="6 7" key="1">
    <citation type="submission" date="2018-09" db="EMBL/GenBank/DDBJ databases">
        <title>Rhizobium sp. MAE2-X.</title>
        <authorList>
            <person name="Lee Y."/>
            <person name="Jeon C.O."/>
        </authorList>
    </citation>
    <scope>NUCLEOTIDE SEQUENCE [LARGE SCALE GENOMIC DNA]</scope>
    <source>
        <strain evidence="6 7">MAE2-X</strain>
        <plasmid evidence="6 7">p1</plasmid>
    </source>
</reference>
<dbReference type="Pfam" id="PF04172">
    <property type="entry name" value="LrgB"/>
    <property type="match status" value="1"/>
</dbReference>
<keyword evidence="3 5" id="KW-1133">Transmembrane helix</keyword>
<keyword evidence="4 5" id="KW-0472">Membrane</keyword>
<feature type="transmembrane region" description="Helical" evidence="5">
    <location>
        <begin position="156"/>
        <end position="174"/>
    </location>
</feature>
<name>A0ABX7F1E0_9HYPH</name>
<evidence type="ECO:0000256" key="1">
    <source>
        <dbReference type="ARBA" id="ARBA00004141"/>
    </source>
</evidence>
<evidence type="ECO:0000256" key="4">
    <source>
        <dbReference type="ARBA" id="ARBA00023136"/>
    </source>
</evidence>
<evidence type="ECO:0000256" key="3">
    <source>
        <dbReference type="ARBA" id="ARBA00022989"/>
    </source>
</evidence>
<evidence type="ECO:0000256" key="2">
    <source>
        <dbReference type="ARBA" id="ARBA00022692"/>
    </source>
</evidence>
<dbReference type="PANTHER" id="PTHR30249">
    <property type="entry name" value="PUTATIVE SEROTONIN TRANSPORTER"/>
    <property type="match status" value="1"/>
</dbReference>
<dbReference type="PANTHER" id="PTHR30249:SF0">
    <property type="entry name" value="PLASTIDAL GLYCOLATE_GLYCERATE TRANSLOCATOR 1, CHLOROPLASTIC"/>
    <property type="match status" value="1"/>
</dbReference>